<dbReference type="AlphaFoldDB" id="A0A1X7VR22"/>
<dbReference type="EnsemblMetazoa" id="Aqu2.1.42349_001">
    <property type="protein sequence ID" value="Aqu2.1.42349_001"/>
    <property type="gene ID" value="Aqu2.1.42349"/>
</dbReference>
<reference evidence="1" key="1">
    <citation type="submission" date="2017-05" db="UniProtKB">
        <authorList>
            <consortium name="EnsemblMetazoa"/>
        </authorList>
    </citation>
    <scope>IDENTIFICATION</scope>
</reference>
<proteinExistence type="predicted"/>
<name>A0A1X7VR22_AMPQE</name>
<protein>
    <submittedName>
        <fullName evidence="1">Uncharacterized protein</fullName>
    </submittedName>
</protein>
<accession>A0A1X7VR22</accession>
<dbReference type="InParanoid" id="A0A1X7VR22"/>
<evidence type="ECO:0000313" key="1">
    <source>
        <dbReference type="EnsemblMetazoa" id="Aqu2.1.42349_001"/>
    </source>
</evidence>
<sequence>MVVAAWNCHPIPGKKGIPTQRMLEKNYVSKLNDLKVVPSVDDAVTQYEDNGGNLTIWSQFGIDPLSSNATLLSERQ</sequence>
<organism evidence="1">
    <name type="scientific">Amphimedon queenslandica</name>
    <name type="common">Sponge</name>
    <dbReference type="NCBI Taxonomy" id="400682"/>
    <lineage>
        <taxon>Eukaryota</taxon>
        <taxon>Metazoa</taxon>
        <taxon>Porifera</taxon>
        <taxon>Demospongiae</taxon>
        <taxon>Heteroscleromorpha</taxon>
        <taxon>Haplosclerida</taxon>
        <taxon>Niphatidae</taxon>
        <taxon>Amphimedon</taxon>
    </lineage>
</organism>